<evidence type="ECO:0000256" key="9">
    <source>
        <dbReference type="ARBA" id="ARBA00022723"/>
    </source>
</evidence>
<dbReference type="InterPro" id="IPR012348">
    <property type="entry name" value="RNR-like"/>
</dbReference>
<feature type="binding site" evidence="16">
    <location>
        <position position="196"/>
    </location>
    <ligand>
        <name>Fe cation</name>
        <dbReference type="ChEBI" id="CHEBI:24875"/>
        <label>1</label>
    </ligand>
</feature>
<protein>
    <submittedName>
        <fullName evidence="17">Uncharacterized protein</fullName>
    </submittedName>
</protein>
<dbReference type="PANTHER" id="PTHR31155:SF42">
    <property type="entry name" value="STEAROYL-ACYL-CARRIER-PROTEIN DESATURASE8"/>
    <property type="match status" value="1"/>
</dbReference>
<evidence type="ECO:0000256" key="12">
    <source>
        <dbReference type="ARBA" id="ARBA00023002"/>
    </source>
</evidence>
<keyword evidence="12" id="KW-0560">Oxidoreductase</keyword>
<dbReference type="UniPathway" id="UPA00199"/>
<dbReference type="GO" id="GO:0046872">
    <property type="term" value="F:metal ion binding"/>
    <property type="evidence" value="ECO:0007669"/>
    <property type="project" value="UniProtKB-KW"/>
</dbReference>
<keyword evidence="8" id="KW-0934">Plastid</keyword>
<feature type="binding site" evidence="16">
    <location>
        <position position="279"/>
    </location>
    <ligand>
        <name>Fe cation</name>
        <dbReference type="ChEBI" id="CHEBI:24875"/>
        <label>1</label>
    </ligand>
</feature>
<evidence type="ECO:0000313" key="17">
    <source>
        <dbReference type="EMBL" id="CAD6224298.1"/>
    </source>
</evidence>
<keyword evidence="14" id="KW-0443">Lipid metabolism</keyword>
<feature type="binding site" evidence="16">
    <location>
        <position position="246"/>
    </location>
    <ligand>
        <name>Fe cation</name>
        <dbReference type="ChEBI" id="CHEBI:24875"/>
        <label>2</label>
    </ligand>
</feature>
<dbReference type="GO" id="GO:0009570">
    <property type="term" value="C:chloroplast stroma"/>
    <property type="evidence" value="ECO:0007669"/>
    <property type="project" value="TreeGrafter"/>
</dbReference>
<evidence type="ECO:0000256" key="3">
    <source>
        <dbReference type="ARBA" id="ARBA00004872"/>
    </source>
</evidence>
<dbReference type="GO" id="GO:0045300">
    <property type="term" value="F:stearoyl-[ACP] desaturase activity"/>
    <property type="evidence" value="ECO:0007669"/>
    <property type="project" value="InterPro"/>
</dbReference>
<feature type="binding site" evidence="16">
    <location>
        <position position="279"/>
    </location>
    <ligand>
        <name>Fe cation</name>
        <dbReference type="ChEBI" id="CHEBI:24875"/>
        <label>2</label>
    </ligand>
</feature>
<gene>
    <name evidence="17" type="ORF">NCGR_LOCUS16603</name>
</gene>
<evidence type="ECO:0000256" key="10">
    <source>
        <dbReference type="ARBA" id="ARBA00022832"/>
    </source>
</evidence>
<sequence length="416" mass="45983">MAGLATMLALPSWASSPVPPVKLCFSTTTSSKRTASAMPMVNKKRFASSARLPGRGRALRAATATAPTFCDDEQPRLQTVELLRRLGQDGWVEDQMLSLLTPVDEAWQPSDLLPTFAAAAEEQRSQVAELQARAAGVPDELLVCLVGNMITEEGLPTYMTMGNRVGAAEGANDTTGCDDHGWARWLRGWTAEENRHGDLLNRYLYLCGRVDMRQVERTVHHLLRRGMSMLEPSCPYHSFIYGAFQERATFVSHAHTAKRAALHGDACLAKLCGVIAADEKRHEVAYTRVVARSLEADPDGVVRALAAVMRAKVTMPGERMTDGRDDNLFDHFSAVAQSAGVYTAADYGDMVEHFVRRWKVAELGGLSGEGRRAQDYVCGLPRKIRRTEERAHDRAAQKETQSVNISWVFDRPVRLN</sequence>
<evidence type="ECO:0000256" key="7">
    <source>
        <dbReference type="ARBA" id="ARBA00022528"/>
    </source>
</evidence>
<dbReference type="GO" id="GO:0006633">
    <property type="term" value="P:fatty acid biosynthetic process"/>
    <property type="evidence" value="ECO:0007669"/>
    <property type="project" value="UniProtKB-KW"/>
</dbReference>
<dbReference type="Pfam" id="PF03405">
    <property type="entry name" value="FA_desaturase_2"/>
    <property type="match status" value="1"/>
</dbReference>
<comment type="cofactor">
    <cofactor evidence="16">
        <name>Fe cation</name>
        <dbReference type="ChEBI" id="CHEBI:24875"/>
    </cofactor>
    <text evidence="16">Binds 2 iron ions per subunit.</text>
</comment>
<feature type="binding site" evidence="16">
    <location>
        <position position="282"/>
    </location>
    <ligand>
        <name>Fe cation</name>
        <dbReference type="ChEBI" id="CHEBI:24875"/>
        <label>2</label>
    </ligand>
</feature>
<dbReference type="CDD" id="cd01050">
    <property type="entry name" value="Acyl_ACP_Desat"/>
    <property type="match status" value="1"/>
</dbReference>
<evidence type="ECO:0000256" key="15">
    <source>
        <dbReference type="ARBA" id="ARBA00023160"/>
    </source>
</evidence>
<dbReference type="Gene3D" id="1.10.620.20">
    <property type="entry name" value="Ribonucleotide Reductase, subunit A"/>
    <property type="match status" value="1"/>
</dbReference>
<evidence type="ECO:0000256" key="16">
    <source>
        <dbReference type="PIRSR" id="PIRSR000346-1"/>
    </source>
</evidence>
<keyword evidence="13 16" id="KW-0408">Iron</keyword>
<evidence type="ECO:0000256" key="14">
    <source>
        <dbReference type="ARBA" id="ARBA00023098"/>
    </source>
</evidence>
<keyword evidence="11" id="KW-0809">Transit peptide</keyword>
<feature type="binding site" evidence="16">
    <location>
        <position position="152"/>
    </location>
    <ligand>
        <name>Fe cation</name>
        <dbReference type="ChEBI" id="CHEBI:24875"/>
        <label>1</label>
    </ligand>
</feature>
<dbReference type="InterPro" id="IPR009078">
    <property type="entry name" value="Ferritin-like_SF"/>
</dbReference>
<evidence type="ECO:0000256" key="2">
    <source>
        <dbReference type="ARBA" id="ARBA00004229"/>
    </source>
</evidence>
<comment type="pathway">
    <text evidence="3">Lipid metabolism; fatty acid metabolism.</text>
</comment>
<evidence type="ECO:0000256" key="6">
    <source>
        <dbReference type="ARBA" id="ARBA00022516"/>
    </source>
</evidence>
<keyword evidence="9 16" id="KW-0479">Metal-binding</keyword>
<evidence type="ECO:0000256" key="1">
    <source>
        <dbReference type="ARBA" id="ARBA00001954"/>
    </source>
</evidence>
<dbReference type="PIRSF" id="PIRSF000346">
    <property type="entry name" value="Dlt9_acylACP_des"/>
    <property type="match status" value="1"/>
</dbReference>
<dbReference type="PANTHER" id="PTHR31155">
    <property type="entry name" value="ACYL- ACYL-CARRIER-PROTEIN DESATURASE-RELATED"/>
    <property type="match status" value="1"/>
</dbReference>
<keyword evidence="7" id="KW-0150">Chloroplast</keyword>
<evidence type="ECO:0000256" key="4">
    <source>
        <dbReference type="ARBA" id="ARBA00008749"/>
    </source>
</evidence>
<keyword evidence="10" id="KW-0276">Fatty acid metabolism</keyword>
<keyword evidence="15" id="KW-0275">Fatty acid biosynthesis</keyword>
<dbReference type="Proteomes" id="UP000604825">
    <property type="component" value="Unassembled WGS sequence"/>
</dbReference>
<comment type="similarity">
    <text evidence="4">Belongs to the fatty acid desaturase type 2 family.</text>
</comment>
<keyword evidence="6" id="KW-0444">Lipid biosynthesis</keyword>
<reference evidence="17" key="1">
    <citation type="submission" date="2020-10" db="EMBL/GenBank/DDBJ databases">
        <authorList>
            <person name="Han B."/>
            <person name="Lu T."/>
            <person name="Zhao Q."/>
            <person name="Huang X."/>
            <person name="Zhao Y."/>
        </authorList>
    </citation>
    <scope>NUCLEOTIDE SEQUENCE</scope>
</reference>
<evidence type="ECO:0000313" key="18">
    <source>
        <dbReference type="Proteomes" id="UP000604825"/>
    </source>
</evidence>
<keyword evidence="18" id="KW-1185">Reference proteome</keyword>
<comment type="cofactor">
    <cofactor evidence="1">
        <name>Fe(2+)</name>
        <dbReference type="ChEBI" id="CHEBI:29033"/>
    </cofactor>
</comment>
<evidence type="ECO:0000256" key="8">
    <source>
        <dbReference type="ARBA" id="ARBA00022640"/>
    </source>
</evidence>
<comment type="subunit">
    <text evidence="5">Homodimer.</text>
</comment>
<dbReference type="EMBL" id="CAJGYO010000004">
    <property type="protein sequence ID" value="CAD6224298.1"/>
    <property type="molecule type" value="Genomic_DNA"/>
</dbReference>
<evidence type="ECO:0000256" key="5">
    <source>
        <dbReference type="ARBA" id="ARBA00011738"/>
    </source>
</evidence>
<dbReference type="SUPFAM" id="SSF47240">
    <property type="entry name" value="Ferritin-like"/>
    <property type="match status" value="1"/>
</dbReference>
<dbReference type="InterPro" id="IPR005067">
    <property type="entry name" value="Fatty_acid_desaturase-2"/>
</dbReference>
<feature type="binding site" evidence="16">
    <location>
        <position position="193"/>
    </location>
    <ligand>
        <name>Fe cation</name>
        <dbReference type="ChEBI" id="CHEBI:24875"/>
        <label>2</label>
    </ligand>
</feature>
<dbReference type="FunFam" id="1.10.620.20:FF:000002">
    <property type="entry name" value="Stearoyl-[acyl-carrier-protein] 9-desaturase, chloroplastic"/>
    <property type="match status" value="1"/>
</dbReference>
<comment type="subcellular location">
    <subcellularLocation>
        <location evidence="2">Plastid</location>
        <location evidence="2">Chloroplast</location>
    </subcellularLocation>
</comment>
<organism evidence="17 18">
    <name type="scientific">Miscanthus lutarioriparius</name>
    <dbReference type="NCBI Taxonomy" id="422564"/>
    <lineage>
        <taxon>Eukaryota</taxon>
        <taxon>Viridiplantae</taxon>
        <taxon>Streptophyta</taxon>
        <taxon>Embryophyta</taxon>
        <taxon>Tracheophyta</taxon>
        <taxon>Spermatophyta</taxon>
        <taxon>Magnoliopsida</taxon>
        <taxon>Liliopsida</taxon>
        <taxon>Poales</taxon>
        <taxon>Poaceae</taxon>
        <taxon>PACMAD clade</taxon>
        <taxon>Panicoideae</taxon>
        <taxon>Andropogonodae</taxon>
        <taxon>Andropogoneae</taxon>
        <taxon>Saccharinae</taxon>
        <taxon>Miscanthus</taxon>
    </lineage>
</organism>
<comment type="caution">
    <text evidence="17">The sequence shown here is derived from an EMBL/GenBank/DDBJ whole genome shotgun (WGS) entry which is preliminary data.</text>
</comment>
<feature type="binding site" evidence="16">
    <location>
        <position position="193"/>
    </location>
    <ligand>
        <name>Fe cation</name>
        <dbReference type="ChEBI" id="CHEBI:24875"/>
        <label>1</label>
    </ligand>
</feature>
<evidence type="ECO:0000256" key="13">
    <source>
        <dbReference type="ARBA" id="ARBA00023004"/>
    </source>
</evidence>
<dbReference type="OrthoDB" id="658379at2759"/>
<proteinExistence type="inferred from homology"/>
<dbReference type="AlphaFoldDB" id="A0A811NLZ5"/>
<name>A0A811NLZ5_9POAL</name>
<evidence type="ECO:0000256" key="11">
    <source>
        <dbReference type="ARBA" id="ARBA00022946"/>
    </source>
</evidence>
<accession>A0A811NLZ5</accession>